<dbReference type="Proteomes" id="UP001208570">
    <property type="component" value="Unassembled WGS sequence"/>
</dbReference>
<evidence type="ECO:0000313" key="2">
    <source>
        <dbReference type="Proteomes" id="UP001208570"/>
    </source>
</evidence>
<proteinExistence type="predicted"/>
<gene>
    <name evidence="1" type="ORF">LSH36_440g02048</name>
</gene>
<dbReference type="EMBL" id="JAODUP010000440">
    <property type="protein sequence ID" value="KAK2149721.1"/>
    <property type="molecule type" value="Genomic_DNA"/>
</dbReference>
<organism evidence="1 2">
    <name type="scientific">Paralvinella palmiformis</name>
    <dbReference type="NCBI Taxonomy" id="53620"/>
    <lineage>
        <taxon>Eukaryota</taxon>
        <taxon>Metazoa</taxon>
        <taxon>Spiralia</taxon>
        <taxon>Lophotrochozoa</taxon>
        <taxon>Annelida</taxon>
        <taxon>Polychaeta</taxon>
        <taxon>Sedentaria</taxon>
        <taxon>Canalipalpata</taxon>
        <taxon>Terebellida</taxon>
        <taxon>Terebelliformia</taxon>
        <taxon>Alvinellidae</taxon>
        <taxon>Paralvinella</taxon>
    </lineage>
</organism>
<evidence type="ECO:0000313" key="1">
    <source>
        <dbReference type="EMBL" id="KAK2149721.1"/>
    </source>
</evidence>
<comment type="caution">
    <text evidence="1">The sequence shown here is derived from an EMBL/GenBank/DDBJ whole genome shotgun (WGS) entry which is preliminary data.</text>
</comment>
<accession>A0AAD9JBV2</accession>
<sequence>MQVVVVINLTHSGQSLEKGSEHGLEARKAAFAEMEKVCTSLKNELILLPFEKLDFGKDKSRWTNFTMPT</sequence>
<keyword evidence="2" id="KW-1185">Reference proteome</keyword>
<name>A0AAD9JBV2_9ANNE</name>
<dbReference type="AlphaFoldDB" id="A0AAD9JBV2"/>
<reference evidence="1" key="1">
    <citation type="journal article" date="2023" name="Mol. Biol. Evol.">
        <title>Third-Generation Sequencing Reveals the Adaptive Role of the Epigenome in Three Deep-Sea Polychaetes.</title>
        <authorList>
            <person name="Perez M."/>
            <person name="Aroh O."/>
            <person name="Sun Y."/>
            <person name="Lan Y."/>
            <person name="Juniper S.K."/>
            <person name="Young C.R."/>
            <person name="Angers B."/>
            <person name="Qian P.Y."/>
        </authorList>
    </citation>
    <scope>NUCLEOTIDE SEQUENCE</scope>
    <source>
        <strain evidence="1">P08H-3</strain>
    </source>
</reference>
<protein>
    <submittedName>
        <fullName evidence="1">Uncharacterized protein</fullName>
    </submittedName>
</protein>